<evidence type="ECO:0000313" key="2">
    <source>
        <dbReference type="Ensembl" id="ENSMSIP00000011759.1"/>
    </source>
</evidence>
<dbReference type="Ensembl" id="ENSMSIT00000014916.1">
    <property type="protein sequence ID" value="ENSMSIP00000011759.1"/>
    <property type="gene ID" value="ENSMSIG00000010227.1"/>
</dbReference>
<accession>A0A8C6GVT1</accession>
<feature type="compositionally biased region" description="Basic and acidic residues" evidence="1">
    <location>
        <begin position="96"/>
        <end position="114"/>
    </location>
</feature>
<feature type="compositionally biased region" description="Basic and acidic residues" evidence="1">
    <location>
        <begin position="1"/>
        <end position="12"/>
    </location>
</feature>
<evidence type="ECO:0000313" key="3">
    <source>
        <dbReference type="Proteomes" id="UP000694415"/>
    </source>
</evidence>
<keyword evidence="3" id="KW-1185">Reference proteome</keyword>
<feature type="compositionally biased region" description="Basic and acidic residues" evidence="1">
    <location>
        <begin position="74"/>
        <end position="86"/>
    </location>
</feature>
<organism evidence="2 3">
    <name type="scientific">Mus spicilegus</name>
    <name type="common">Mound-building mouse</name>
    <dbReference type="NCBI Taxonomy" id="10103"/>
    <lineage>
        <taxon>Eukaryota</taxon>
        <taxon>Metazoa</taxon>
        <taxon>Chordata</taxon>
        <taxon>Craniata</taxon>
        <taxon>Vertebrata</taxon>
        <taxon>Euteleostomi</taxon>
        <taxon>Mammalia</taxon>
        <taxon>Eutheria</taxon>
        <taxon>Euarchontoglires</taxon>
        <taxon>Glires</taxon>
        <taxon>Rodentia</taxon>
        <taxon>Myomorpha</taxon>
        <taxon>Muroidea</taxon>
        <taxon>Muridae</taxon>
        <taxon>Murinae</taxon>
        <taxon>Mus</taxon>
        <taxon>Mus</taxon>
    </lineage>
</organism>
<dbReference type="PANTHER" id="PTHR21633">
    <property type="entry name" value="IQ MOTIF CONTAINING F"/>
    <property type="match status" value="1"/>
</dbReference>
<dbReference type="Pfam" id="PF00612">
    <property type="entry name" value="IQ"/>
    <property type="match status" value="1"/>
</dbReference>
<name>A0A8C6GVT1_MUSSI</name>
<dbReference type="GO" id="GO:0005516">
    <property type="term" value="F:calmodulin binding"/>
    <property type="evidence" value="ECO:0007669"/>
    <property type="project" value="TreeGrafter"/>
</dbReference>
<evidence type="ECO:0000256" key="1">
    <source>
        <dbReference type="SAM" id="MobiDB-lite"/>
    </source>
</evidence>
<proteinExistence type="predicted"/>
<dbReference type="AlphaFoldDB" id="A0A8C6GVT1"/>
<dbReference type="Proteomes" id="UP000694415">
    <property type="component" value="Unplaced"/>
</dbReference>
<reference evidence="2" key="1">
    <citation type="submission" date="2025-08" db="UniProtKB">
        <authorList>
            <consortium name="Ensembl"/>
        </authorList>
    </citation>
    <scope>IDENTIFICATION</scope>
</reference>
<reference evidence="2" key="2">
    <citation type="submission" date="2025-09" db="UniProtKB">
        <authorList>
            <consortium name="Ensembl"/>
        </authorList>
    </citation>
    <scope>IDENTIFICATION</scope>
</reference>
<dbReference type="InterPro" id="IPR039887">
    <property type="entry name" value="IQCF"/>
</dbReference>
<dbReference type="GeneTree" id="ENSGT00390000004641"/>
<feature type="compositionally biased region" description="Acidic residues" evidence="1">
    <location>
        <begin position="29"/>
        <end position="41"/>
    </location>
</feature>
<feature type="region of interest" description="Disordered" evidence="1">
    <location>
        <begin position="1"/>
        <end position="117"/>
    </location>
</feature>
<dbReference type="FunFam" id="1.20.5.190:FF:000014">
    <property type="entry name" value="IQ motif containing F5"/>
    <property type="match status" value="1"/>
</dbReference>
<feature type="compositionally biased region" description="Basic and acidic residues" evidence="1">
    <location>
        <begin position="42"/>
        <end position="51"/>
    </location>
</feature>
<sequence length="222" mass="25497">MELDQDKKKETPEETENINEVQLEKQNQDEETEAEAEEADEAILKRSDSVKTECPPQAEKQNQDEETEAEAEEADKAILERSDSAKTECPPQAEKQIQEEKCETQEADRSEGTELGKLPSQLEQLPDNVMLAGVKIQAWWRGTLVRRTLLLAALNAWTIQCWWREAKARLQGRKLHEVMRYRLSIATKEYIFVDLQKISPVGNLNLKSISKRKQPNQSPRPV</sequence>
<dbReference type="PANTHER" id="PTHR21633:SF10">
    <property type="entry name" value="IQ MOTIF CONTAINING F4"/>
    <property type="match status" value="1"/>
</dbReference>
<protein>
    <submittedName>
        <fullName evidence="2">IQ motif containing F2</fullName>
    </submittedName>
</protein>
<dbReference type="Gene3D" id="1.20.5.190">
    <property type="match status" value="1"/>
</dbReference>
<dbReference type="InterPro" id="IPR000048">
    <property type="entry name" value="IQ_motif_EF-hand-BS"/>
</dbReference>
<feature type="compositionally biased region" description="Acidic residues" evidence="1">
    <location>
        <begin position="64"/>
        <end position="73"/>
    </location>
</feature>